<proteinExistence type="predicted"/>
<dbReference type="PANTHER" id="PTHR34605">
    <property type="entry name" value="PHAGE_INTEGRASE DOMAIN-CONTAINING PROTEIN"/>
    <property type="match status" value="1"/>
</dbReference>
<evidence type="ECO:0000256" key="3">
    <source>
        <dbReference type="SAM" id="MobiDB-lite"/>
    </source>
</evidence>
<dbReference type="GO" id="GO:0003677">
    <property type="term" value="F:DNA binding"/>
    <property type="evidence" value="ECO:0007669"/>
    <property type="project" value="UniProtKB-KW"/>
</dbReference>
<dbReference type="PANTHER" id="PTHR34605:SF3">
    <property type="entry name" value="P CELL-TYPE AGGLUTINATION PROTEIN MAP4-LIKE-RELATED"/>
    <property type="match status" value="1"/>
</dbReference>
<dbReference type="InterPro" id="IPR013762">
    <property type="entry name" value="Integrase-like_cat_sf"/>
</dbReference>
<evidence type="ECO:0000313" key="4">
    <source>
        <dbReference type="EMBL" id="KAF6755572.1"/>
    </source>
</evidence>
<dbReference type="InterPro" id="IPR011010">
    <property type="entry name" value="DNA_brk_join_enz"/>
</dbReference>
<evidence type="ECO:0000313" key="5">
    <source>
        <dbReference type="Proteomes" id="UP000521943"/>
    </source>
</evidence>
<dbReference type="Gene3D" id="1.10.150.130">
    <property type="match status" value="1"/>
</dbReference>
<reference evidence="4 5" key="1">
    <citation type="submission" date="2020-07" db="EMBL/GenBank/DDBJ databases">
        <title>Comparative genomics of pyrophilous fungi reveals a link between fire events and developmental genes.</title>
        <authorList>
            <consortium name="DOE Joint Genome Institute"/>
            <person name="Steindorff A.S."/>
            <person name="Carver A."/>
            <person name="Calhoun S."/>
            <person name="Stillman K."/>
            <person name="Liu H."/>
            <person name="Lipzen A."/>
            <person name="Pangilinan J."/>
            <person name="Labutti K."/>
            <person name="Bruns T.D."/>
            <person name="Grigoriev I.V."/>
        </authorList>
    </citation>
    <scope>NUCLEOTIDE SEQUENCE [LARGE SCALE GENOMIC DNA]</scope>
    <source>
        <strain evidence="4 5">CBS 144469</strain>
    </source>
</reference>
<dbReference type="EMBL" id="JACGCI010000029">
    <property type="protein sequence ID" value="KAF6755572.1"/>
    <property type="molecule type" value="Genomic_DNA"/>
</dbReference>
<gene>
    <name evidence="4" type="ORF">DFP72DRAFT_1045368</name>
</gene>
<accession>A0A8H6I095</accession>
<feature type="region of interest" description="Disordered" evidence="3">
    <location>
        <begin position="120"/>
        <end position="143"/>
    </location>
</feature>
<keyword evidence="2" id="KW-0233">DNA recombination</keyword>
<feature type="region of interest" description="Disordered" evidence="3">
    <location>
        <begin position="162"/>
        <end position="181"/>
    </location>
</feature>
<evidence type="ECO:0000256" key="1">
    <source>
        <dbReference type="ARBA" id="ARBA00023125"/>
    </source>
</evidence>
<dbReference type="AlphaFoldDB" id="A0A8H6I095"/>
<protein>
    <submittedName>
        <fullName evidence="4">Uncharacterized protein</fullName>
    </submittedName>
</protein>
<sequence>MAIRKLKRGPDSVEKLPYLGEVEFLQTGTPAPPTYLGIGSGISGPEAPWPFHPLTKKGQPFGTSFDYVGMYWDLAARTVGVREEKRRKFLFRADCFLAFFSTSYYPAVVSVASREEEQRKRALARRASDSAPPRTSLAHSSHVSASSSHASLLSSTSITATDSVTDSCNHDPPLSLSSASDVLTSRPSVGRTVIARGPRLAKDSHFIKSTLRPENVPAHMRIAHWITPWSLRQLDDMRLELPASAIRKVNEVLIQSWSQSTRTTQGAALLRFTEHCDELGISEDARMPASSYLLASFVAKHAGSVSESSIDGWMASLHAWHTVNNAPWKGDSKFVSQVKKGAVKLAPPPKPPRKPVTLEHMKVLQRGLNMFDPFDAAVWAVGTCAFWGCCRLGELTVEFDGFVDPKLSVLSEGVWHPMTKSKFLDRCNDIWTSAGLEELDGHAFRIGGSTELLLGGVPPHVVAMVGRWKSLTFLKYWRNVSEIIVNSISSCYDKSLTRNCSRFVNIDDVSIARSVVGWNGVPAQLDSVLVVSFALGWWFHGSSAAGNLWRSAFSSVYLSGRSGFGLNLLLSRERQFTKALGSSRPREIDLFASGGSSSVSSDPSGHISAGDQFLLATLTIHLACASFLVVSHHHVVVPRAPSPSTHLAVRNDGSARPHVELAGPAHAAPAAPAPPHLRACAPRTPASGLRVRFLPRPHLSIHSPRFSSATLSLCSSRPRHPTAPTAL</sequence>
<dbReference type="Gene3D" id="1.10.443.10">
    <property type="entry name" value="Intergrase catalytic core"/>
    <property type="match status" value="1"/>
</dbReference>
<dbReference type="Proteomes" id="UP000521943">
    <property type="component" value="Unassembled WGS sequence"/>
</dbReference>
<keyword evidence="5" id="KW-1185">Reference proteome</keyword>
<dbReference type="InterPro" id="IPR010998">
    <property type="entry name" value="Integrase_recombinase_N"/>
</dbReference>
<dbReference type="GO" id="GO:0006310">
    <property type="term" value="P:DNA recombination"/>
    <property type="evidence" value="ECO:0007669"/>
    <property type="project" value="UniProtKB-KW"/>
</dbReference>
<name>A0A8H6I095_9AGAR</name>
<evidence type="ECO:0000256" key="2">
    <source>
        <dbReference type="ARBA" id="ARBA00023172"/>
    </source>
</evidence>
<dbReference type="GO" id="GO:0015074">
    <property type="term" value="P:DNA integration"/>
    <property type="evidence" value="ECO:0007669"/>
    <property type="project" value="InterPro"/>
</dbReference>
<dbReference type="InterPro" id="IPR052925">
    <property type="entry name" value="Phage_Integrase-like_Recomb"/>
</dbReference>
<keyword evidence="1" id="KW-0238">DNA-binding</keyword>
<organism evidence="4 5">
    <name type="scientific">Ephemerocybe angulata</name>
    <dbReference type="NCBI Taxonomy" id="980116"/>
    <lineage>
        <taxon>Eukaryota</taxon>
        <taxon>Fungi</taxon>
        <taxon>Dikarya</taxon>
        <taxon>Basidiomycota</taxon>
        <taxon>Agaricomycotina</taxon>
        <taxon>Agaricomycetes</taxon>
        <taxon>Agaricomycetidae</taxon>
        <taxon>Agaricales</taxon>
        <taxon>Agaricineae</taxon>
        <taxon>Psathyrellaceae</taxon>
        <taxon>Ephemerocybe</taxon>
    </lineage>
</organism>
<dbReference type="OrthoDB" id="2506773at2759"/>
<dbReference type="SUPFAM" id="SSF47823">
    <property type="entry name" value="lambda integrase-like, N-terminal domain"/>
    <property type="match status" value="1"/>
</dbReference>
<comment type="caution">
    <text evidence="4">The sequence shown here is derived from an EMBL/GenBank/DDBJ whole genome shotgun (WGS) entry which is preliminary data.</text>
</comment>
<dbReference type="SUPFAM" id="SSF56349">
    <property type="entry name" value="DNA breaking-rejoining enzymes"/>
    <property type="match status" value="1"/>
</dbReference>